<dbReference type="EMBL" id="ML732283">
    <property type="protein sequence ID" value="KAB8071061.1"/>
    <property type="molecule type" value="Genomic_DNA"/>
</dbReference>
<evidence type="ECO:0000256" key="1">
    <source>
        <dbReference type="ARBA" id="ARBA00006439"/>
    </source>
</evidence>
<comment type="similarity">
    <text evidence="1">Belongs to the trichothecene O-acetyltransferase family.</text>
</comment>
<evidence type="ECO:0000256" key="3">
    <source>
        <dbReference type="SAM" id="MobiDB-lite"/>
    </source>
</evidence>
<dbReference type="PANTHER" id="PTHR42034:SF2">
    <property type="entry name" value="ACYL-COA-DEPENDENT ACYLTRANSFERASE MAC1"/>
    <property type="match status" value="1"/>
</dbReference>
<name>A0A5N5WR87_9EURO</name>
<reference evidence="4 5" key="1">
    <citation type="submission" date="2019-04" db="EMBL/GenBank/DDBJ databases">
        <title>Friends and foes A comparative genomics study of 23 Aspergillus species from section Flavi.</title>
        <authorList>
            <consortium name="DOE Joint Genome Institute"/>
            <person name="Kjaerbolling I."/>
            <person name="Vesth T."/>
            <person name="Frisvad J.C."/>
            <person name="Nybo J.L."/>
            <person name="Theobald S."/>
            <person name="Kildgaard S."/>
            <person name="Isbrandt T."/>
            <person name="Kuo A."/>
            <person name="Sato A."/>
            <person name="Lyhne E.K."/>
            <person name="Kogle M.E."/>
            <person name="Wiebenga A."/>
            <person name="Kun R.S."/>
            <person name="Lubbers R.J."/>
            <person name="Makela M.R."/>
            <person name="Barry K."/>
            <person name="Chovatia M."/>
            <person name="Clum A."/>
            <person name="Daum C."/>
            <person name="Haridas S."/>
            <person name="He G."/>
            <person name="LaButti K."/>
            <person name="Lipzen A."/>
            <person name="Mondo S."/>
            <person name="Riley R."/>
            <person name="Salamov A."/>
            <person name="Simmons B.A."/>
            <person name="Magnuson J.K."/>
            <person name="Henrissat B."/>
            <person name="Mortensen U.H."/>
            <person name="Larsen T.O."/>
            <person name="Devries R.P."/>
            <person name="Grigoriev I.V."/>
            <person name="Machida M."/>
            <person name="Baker S.E."/>
            <person name="Andersen M.R."/>
        </authorList>
    </citation>
    <scope>NUCLEOTIDE SEQUENCE [LARGE SCALE GENOMIC DNA]</scope>
    <source>
        <strain evidence="4 5">CBS 151.66</strain>
    </source>
</reference>
<dbReference type="AlphaFoldDB" id="A0A5N5WR87"/>
<gene>
    <name evidence="4" type="ORF">BDV29DRAFT_159832</name>
</gene>
<dbReference type="OrthoDB" id="2548233at2759"/>
<evidence type="ECO:0000313" key="4">
    <source>
        <dbReference type="EMBL" id="KAB8071061.1"/>
    </source>
</evidence>
<dbReference type="Pfam" id="PF07428">
    <property type="entry name" value="Tri3"/>
    <property type="match status" value="1"/>
</dbReference>
<dbReference type="Gene3D" id="3.30.559.10">
    <property type="entry name" value="Chloramphenicol acetyltransferase-like domain"/>
    <property type="match status" value="1"/>
</dbReference>
<protein>
    <submittedName>
        <fullName evidence="4">15-O-acetyltransferase Tri3-domain-containing protein</fullName>
    </submittedName>
</protein>
<dbReference type="PANTHER" id="PTHR42034">
    <property type="entry name" value="CHROMOSOME 7, WHOLE GENOME SHOTGUN SEQUENCE-RELATED"/>
    <property type="match status" value="1"/>
</dbReference>
<sequence>MPASDPGSPENAQPYSLSPEAFRWERSKTNPKVLQRRANGIEAVVGPRHRNYRGENDPWLIKTLSVCDTPTAKTLSLSLLKKKLEATLLELRFQHPDLGFTPFWDDQVIPLIQYTPPKSNEEAFAWAQNAVHVHATPLTAHELRIEIQTKRNVIDKKPADSIAVHVIADVIDDNAHLTPGSTLYLMMHMNHLYWDGIGCVMFGGDLLRGLGRNLSIEPTLKFSWGEETKRLPVPILDTLRHGMESAGESFYKGCEEYDQGFIDVSNSWGLQPKPENKVPSVAFHNFSVSESKAMITAVKTALGPKYTITHLGQAATILALLKANPPPDTIETLDFIQPLILNGRRWVRPEHVRSYGVCQTGGITAFEDLKSYMVDENDKDAVFQVLKRGTELAKQYYDKLLNEPYQLPIGISVQNTNASTFLASDLSQSQGMTVPVFISDGVFDVLVPGEVVDATTGDNVLSVDNIGLFFNQYQPAIVVRLNSWKDASQLTICYNDGSFPTDEAVAFGKDIAKYMLAFAQRSLELP</sequence>
<proteinExistence type="inferred from homology"/>
<feature type="region of interest" description="Disordered" evidence="3">
    <location>
        <begin position="1"/>
        <end position="21"/>
    </location>
</feature>
<dbReference type="InterPro" id="IPR023213">
    <property type="entry name" value="CAT-like_dom_sf"/>
</dbReference>
<keyword evidence="5" id="KW-1185">Reference proteome</keyword>
<dbReference type="GO" id="GO:0043386">
    <property type="term" value="P:mycotoxin biosynthetic process"/>
    <property type="evidence" value="ECO:0007669"/>
    <property type="project" value="InterPro"/>
</dbReference>
<evidence type="ECO:0000256" key="2">
    <source>
        <dbReference type="ARBA" id="ARBA00022679"/>
    </source>
</evidence>
<dbReference type="Gene3D" id="3.30.559.30">
    <property type="entry name" value="Nonribosomal peptide synthetase, condensation domain"/>
    <property type="match status" value="1"/>
</dbReference>
<dbReference type="GO" id="GO:0016407">
    <property type="term" value="F:acetyltransferase activity"/>
    <property type="evidence" value="ECO:0007669"/>
    <property type="project" value="InterPro"/>
</dbReference>
<organism evidence="4 5">
    <name type="scientific">Aspergillus leporis</name>
    <dbReference type="NCBI Taxonomy" id="41062"/>
    <lineage>
        <taxon>Eukaryota</taxon>
        <taxon>Fungi</taxon>
        <taxon>Dikarya</taxon>
        <taxon>Ascomycota</taxon>
        <taxon>Pezizomycotina</taxon>
        <taxon>Eurotiomycetes</taxon>
        <taxon>Eurotiomycetidae</taxon>
        <taxon>Eurotiales</taxon>
        <taxon>Aspergillaceae</taxon>
        <taxon>Aspergillus</taxon>
        <taxon>Aspergillus subgen. Circumdati</taxon>
    </lineage>
</organism>
<dbReference type="InterPro" id="IPR009992">
    <property type="entry name" value="Tri3/Sat12/Sat16/Mac1"/>
</dbReference>
<evidence type="ECO:0000313" key="5">
    <source>
        <dbReference type="Proteomes" id="UP000326565"/>
    </source>
</evidence>
<keyword evidence="2 4" id="KW-0808">Transferase</keyword>
<accession>A0A5N5WR87</accession>
<dbReference type="Proteomes" id="UP000326565">
    <property type="component" value="Unassembled WGS sequence"/>
</dbReference>